<dbReference type="AlphaFoldDB" id="A0AAE3L2D9"/>
<comment type="caution">
    <text evidence="3">The sequence shown here is derived from an EMBL/GenBank/DDBJ whole genome shotgun (WGS) entry which is preliminary data.</text>
</comment>
<dbReference type="EMBL" id="JANUCT010000021">
    <property type="protein sequence ID" value="MCS3904361.1"/>
    <property type="molecule type" value="Genomic_DNA"/>
</dbReference>
<keyword evidence="1" id="KW-1133">Transmembrane helix</keyword>
<evidence type="ECO:0000313" key="4">
    <source>
        <dbReference type="Proteomes" id="UP001204445"/>
    </source>
</evidence>
<dbReference type="InterPro" id="IPR029044">
    <property type="entry name" value="Nucleotide-diphossugar_trans"/>
</dbReference>
<sequence length="314" mass="36204">MSIILEWENAASTHGWRTLAMLRSLGRQIKQLLQKRLHEVEILAVTNELLASREDIYHCITSCLDLDRSDYTLRTVQETGLRYFQLKNRGAELASHEILLFLDTDVIPEPDWLERMLNAVSDPDVAACTGVTYMAPRNFYHKTFALFWFFPSGINSDKTVPANGIIANNAAFRKSVFCRFPYPDWPTHRGQGAGLHGRLTTAGIGVWKVQAARVEHPPPLWFRQFALRALREGHDRLYWQNKQAPLGHALRVVLQKYARGIKAIVKQRHKEAILRPVELPPAMAVVSLYYLFSLNGVLLSYFWRDWFRDRFIGE</sequence>
<keyword evidence="4" id="KW-1185">Reference proteome</keyword>
<protein>
    <submittedName>
        <fullName evidence="3">Glycosyltransferase involved in cell wall biosynthesis</fullName>
    </submittedName>
</protein>
<evidence type="ECO:0000313" key="3">
    <source>
        <dbReference type="EMBL" id="MCS3904361.1"/>
    </source>
</evidence>
<organism evidence="3 4">
    <name type="scientific">Methylohalomonas lacus</name>
    <dbReference type="NCBI Taxonomy" id="398773"/>
    <lineage>
        <taxon>Bacteria</taxon>
        <taxon>Pseudomonadati</taxon>
        <taxon>Pseudomonadota</taxon>
        <taxon>Gammaproteobacteria</taxon>
        <taxon>Methylohalomonadales</taxon>
        <taxon>Methylohalomonadaceae</taxon>
        <taxon>Methylohalomonas</taxon>
    </lineage>
</organism>
<feature type="domain" description="Glycosyltransferase 2-like" evidence="2">
    <location>
        <begin position="87"/>
        <end position="177"/>
    </location>
</feature>
<evidence type="ECO:0000259" key="2">
    <source>
        <dbReference type="Pfam" id="PF00535"/>
    </source>
</evidence>
<dbReference type="Gene3D" id="3.90.550.10">
    <property type="entry name" value="Spore Coat Polysaccharide Biosynthesis Protein SpsA, Chain A"/>
    <property type="match status" value="1"/>
</dbReference>
<name>A0AAE3L2D9_9GAMM</name>
<gene>
    <name evidence="3" type="ORF">J2T55_002397</name>
</gene>
<dbReference type="Pfam" id="PF00535">
    <property type="entry name" value="Glycos_transf_2"/>
    <property type="match status" value="1"/>
</dbReference>
<proteinExistence type="predicted"/>
<reference evidence="3" key="1">
    <citation type="submission" date="2022-08" db="EMBL/GenBank/DDBJ databases">
        <title>Genomic Encyclopedia of Type Strains, Phase III (KMG-III): the genomes of soil and plant-associated and newly described type strains.</title>
        <authorList>
            <person name="Whitman W."/>
        </authorList>
    </citation>
    <scope>NUCLEOTIDE SEQUENCE</scope>
    <source>
        <strain evidence="3">HMT 1</strain>
    </source>
</reference>
<dbReference type="RefSeq" id="WP_259057168.1">
    <property type="nucleotide sequence ID" value="NZ_JANUCT010000021.1"/>
</dbReference>
<keyword evidence="1" id="KW-0472">Membrane</keyword>
<dbReference type="SUPFAM" id="SSF53448">
    <property type="entry name" value="Nucleotide-diphospho-sugar transferases"/>
    <property type="match status" value="1"/>
</dbReference>
<feature type="transmembrane region" description="Helical" evidence="1">
    <location>
        <begin position="282"/>
        <end position="303"/>
    </location>
</feature>
<dbReference type="Proteomes" id="UP001204445">
    <property type="component" value="Unassembled WGS sequence"/>
</dbReference>
<keyword evidence="1" id="KW-0812">Transmembrane</keyword>
<evidence type="ECO:0000256" key="1">
    <source>
        <dbReference type="SAM" id="Phobius"/>
    </source>
</evidence>
<accession>A0AAE3L2D9</accession>
<dbReference type="InterPro" id="IPR001173">
    <property type="entry name" value="Glyco_trans_2-like"/>
</dbReference>